<gene>
    <name evidence="2" type="ORF">NDU88_010535</name>
</gene>
<sequence length="176" mass="20142">MAECQGGGKQNLHLYRWVTRCWFETDIRRGVEFRLLFEMTPWTVVRLEWTLVTAQKGHESVTQYILFFKRYRSDIDTTANDLLLPPTDADGGESETSRLNTSEQNVHAPRGWCVENQESPHGTTMEGREGDGLAETLEPGTVHERVVCTPPWGGTERYNLCPRPLPSSKLWDFLVT</sequence>
<proteinExistence type="predicted"/>
<evidence type="ECO:0000313" key="2">
    <source>
        <dbReference type="EMBL" id="KAJ1157838.1"/>
    </source>
</evidence>
<dbReference type="EMBL" id="JANPWB010000009">
    <property type="protein sequence ID" value="KAJ1157838.1"/>
    <property type="molecule type" value="Genomic_DNA"/>
</dbReference>
<reference evidence="2" key="1">
    <citation type="journal article" date="2022" name="bioRxiv">
        <title>Sequencing and chromosome-scale assembly of the giantPleurodeles waltlgenome.</title>
        <authorList>
            <person name="Brown T."/>
            <person name="Elewa A."/>
            <person name="Iarovenko S."/>
            <person name="Subramanian E."/>
            <person name="Araus A.J."/>
            <person name="Petzold A."/>
            <person name="Susuki M."/>
            <person name="Suzuki K.-i.T."/>
            <person name="Hayashi T."/>
            <person name="Toyoda A."/>
            <person name="Oliveira C."/>
            <person name="Osipova E."/>
            <person name="Leigh N.D."/>
            <person name="Simon A."/>
            <person name="Yun M.H."/>
        </authorList>
    </citation>
    <scope>NUCLEOTIDE SEQUENCE</scope>
    <source>
        <strain evidence="2">20211129_DDA</strain>
        <tissue evidence="2">Liver</tissue>
    </source>
</reference>
<evidence type="ECO:0000256" key="1">
    <source>
        <dbReference type="SAM" id="MobiDB-lite"/>
    </source>
</evidence>
<comment type="caution">
    <text evidence="2">The sequence shown here is derived from an EMBL/GenBank/DDBJ whole genome shotgun (WGS) entry which is preliminary data.</text>
</comment>
<accession>A0AAV7S132</accession>
<feature type="region of interest" description="Disordered" evidence="1">
    <location>
        <begin position="113"/>
        <end position="133"/>
    </location>
</feature>
<evidence type="ECO:0000313" key="3">
    <source>
        <dbReference type="Proteomes" id="UP001066276"/>
    </source>
</evidence>
<protein>
    <submittedName>
        <fullName evidence="2">Uncharacterized protein</fullName>
    </submittedName>
</protein>
<dbReference type="AlphaFoldDB" id="A0AAV7S132"/>
<keyword evidence="3" id="KW-1185">Reference proteome</keyword>
<name>A0AAV7S132_PLEWA</name>
<organism evidence="2 3">
    <name type="scientific">Pleurodeles waltl</name>
    <name type="common">Iberian ribbed newt</name>
    <dbReference type="NCBI Taxonomy" id="8319"/>
    <lineage>
        <taxon>Eukaryota</taxon>
        <taxon>Metazoa</taxon>
        <taxon>Chordata</taxon>
        <taxon>Craniata</taxon>
        <taxon>Vertebrata</taxon>
        <taxon>Euteleostomi</taxon>
        <taxon>Amphibia</taxon>
        <taxon>Batrachia</taxon>
        <taxon>Caudata</taxon>
        <taxon>Salamandroidea</taxon>
        <taxon>Salamandridae</taxon>
        <taxon>Pleurodelinae</taxon>
        <taxon>Pleurodeles</taxon>
    </lineage>
</organism>
<dbReference type="Proteomes" id="UP001066276">
    <property type="component" value="Chromosome 5"/>
</dbReference>